<evidence type="ECO:0000256" key="2">
    <source>
        <dbReference type="ARBA" id="ARBA00022630"/>
    </source>
</evidence>
<dbReference type="Proteomes" id="UP000827549">
    <property type="component" value="Chromosome 3"/>
</dbReference>
<dbReference type="SUPFAM" id="SSF51905">
    <property type="entry name" value="FAD/NAD(P)-binding domain"/>
    <property type="match status" value="2"/>
</dbReference>
<dbReference type="GO" id="GO:0004499">
    <property type="term" value="F:N,N-dimethylaniline monooxygenase activity"/>
    <property type="evidence" value="ECO:0007669"/>
    <property type="project" value="InterPro"/>
</dbReference>
<name>A0AAF0Y983_9TREE</name>
<dbReference type="Pfam" id="PF00743">
    <property type="entry name" value="FMO-like"/>
    <property type="match status" value="1"/>
</dbReference>
<dbReference type="RefSeq" id="XP_062626103.1">
    <property type="nucleotide sequence ID" value="XM_062770119.1"/>
</dbReference>
<evidence type="ECO:0000256" key="1">
    <source>
        <dbReference type="ARBA" id="ARBA00010139"/>
    </source>
</evidence>
<dbReference type="PANTHER" id="PTHR42877">
    <property type="entry name" value="L-ORNITHINE N(5)-MONOOXYGENASE-RELATED"/>
    <property type="match status" value="1"/>
</dbReference>
<proteinExistence type="inferred from homology"/>
<sequence>MATKHTKVLIIGAGASGIIAADSLKVRLGVDDFVVVEKTRAVGGTWSEEINNYPGCGVDIPSHFYSFSFNPNPAWSHTYCRHDELAAYMNSTVDKFGLRPHFRLGTEVVSATWTTKDAAVNPFWRVVVRDASGTYTIHADIVVSAVGILSTPKELALEGLESFQGRYWHSAQWDTSYDWRGKHIAVVGNGCSATQIIPDMLADGVGSITQFGRSSQWYMPREDPAIPAWQQWCYANIPLYLTLTRFWHYYKVDAESITLETSARAKPWVDKLAAKGIAHIKATAPPQLVDDLIPDSVVGCKRRVMDGTNKGSYLAPLSNPRLTLVPSRAVKADATGIIAASGTRADADAVVFCTGYTPTEYLVPVEIRGVGGRTLEDVWDADEGAHAFATTSVSGFPNFALVFGPNSLPSNNSCIFKAECGIEYIERVLFRPLLVERSAQVIDVRREAEVRWTAHIRHRLTRMVWSSGCANWYLNKWGHNTTNFPASGMEYRRMLVSTTLADYDVQGKNAWWGVYRALDWVTYWPWAVVLNLLLLLVDAAEKRFPLL</sequence>
<keyword evidence="6" id="KW-1185">Reference proteome</keyword>
<organism evidence="5 6">
    <name type="scientific">Vanrija pseudolonga</name>
    <dbReference type="NCBI Taxonomy" id="143232"/>
    <lineage>
        <taxon>Eukaryota</taxon>
        <taxon>Fungi</taxon>
        <taxon>Dikarya</taxon>
        <taxon>Basidiomycota</taxon>
        <taxon>Agaricomycotina</taxon>
        <taxon>Tremellomycetes</taxon>
        <taxon>Trichosporonales</taxon>
        <taxon>Trichosporonaceae</taxon>
        <taxon>Vanrija</taxon>
    </lineage>
</organism>
<dbReference type="GO" id="GO:0050661">
    <property type="term" value="F:NADP binding"/>
    <property type="evidence" value="ECO:0007669"/>
    <property type="project" value="InterPro"/>
</dbReference>
<keyword evidence="2" id="KW-0285">Flavoprotein</keyword>
<dbReference type="GO" id="GO:0050660">
    <property type="term" value="F:flavin adenine dinucleotide binding"/>
    <property type="evidence" value="ECO:0007669"/>
    <property type="project" value="InterPro"/>
</dbReference>
<accession>A0AAF0Y983</accession>
<dbReference type="InterPro" id="IPR020946">
    <property type="entry name" value="Flavin_mOase-like"/>
</dbReference>
<evidence type="ECO:0000313" key="6">
    <source>
        <dbReference type="Proteomes" id="UP000827549"/>
    </source>
</evidence>
<gene>
    <name evidence="5" type="primary">SCO3172_0</name>
    <name evidence="5" type="ORF">LOC62_03G003583</name>
</gene>
<keyword evidence="3" id="KW-0274">FAD</keyword>
<dbReference type="InterPro" id="IPR051209">
    <property type="entry name" value="FAD-bind_Monooxygenase_sf"/>
</dbReference>
<dbReference type="PANTHER" id="PTHR42877:SF5">
    <property type="entry name" value="L-ORNITHINE N(5)-MONOOXYGENASE-RELATED"/>
    <property type="match status" value="1"/>
</dbReference>
<evidence type="ECO:0000256" key="4">
    <source>
        <dbReference type="ARBA" id="ARBA00023002"/>
    </source>
</evidence>
<dbReference type="GeneID" id="87806825"/>
<comment type="similarity">
    <text evidence="1">Belongs to the FAD-binding monooxygenase family.</text>
</comment>
<keyword evidence="4" id="KW-0560">Oxidoreductase</keyword>
<protein>
    <submittedName>
        <fullName evidence="5">Baeyer-Villiger monooxygenase</fullName>
    </submittedName>
</protein>
<evidence type="ECO:0000256" key="3">
    <source>
        <dbReference type="ARBA" id="ARBA00022827"/>
    </source>
</evidence>
<dbReference type="EMBL" id="CP086716">
    <property type="protein sequence ID" value="WOO80071.1"/>
    <property type="molecule type" value="Genomic_DNA"/>
</dbReference>
<reference evidence="5" key="1">
    <citation type="submission" date="2023-10" db="EMBL/GenBank/DDBJ databases">
        <authorList>
            <person name="Noh H."/>
        </authorList>
    </citation>
    <scope>NUCLEOTIDE SEQUENCE</scope>
    <source>
        <strain evidence="5">DUCC4014</strain>
    </source>
</reference>
<keyword evidence="5" id="KW-0503">Monooxygenase</keyword>
<dbReference type="Gene3D" id="3.50.50.60">
    <property type="entry name" value="FAD/NAD(P)-binding domain"/>
    <property type="match status" value="2"/>
</dbReference>
<dbReference type="AlphaFoldDB" id="A0AAF0Y983"/>
<dbReference type="InterPro" id="IPR036188">
    <property type="entry name" value="FAD/NAD-bd_sf"/>
</dbReference>
<evidence type="ECO:0000313" key="5">
    <source>
        <dbReference type="EMBL" id="WOO80071.1"/>
    </source>
</evidence>